<dbReference type="InterPro" id="IPR036514">
    <property type="entry name" value="SGNH_hydro_sf"/>
</dbReference>
<dbReference type="RefSeq" id="WP_380126833.1">
    <property type="nucleotide sequence ID" value="NZ_JBHSIU010000095.1"/>
</dbReference>
<protein>
    <submittedName>
        <fullName evidence="3">GDSL-type esterase/lipase family protein</fullName>
    </submittedName>
</protein>
<gene>
    <name evidence="3" type="ORF">ACFPIJ_51425</name>
</gene>
<evidence type="ECO:0000259" key="2">
    <source>
        <dbReference type="Pfam" id="PF13472"/>
    </source>
</evidence>
<keyword evidence="1" id="KW-0732">Signal</keyword>
<feature type="signal peptide" evidence="1">
    <location>
        <begin position="1"/>
        <end position="40"/>
    </location>
</feature>
<feature type="domain" description="SGNH hydrolase-type esterase" evidence="2">
    <location>
        <begin position="211"/>
        <end position="396"/>
    </location>
</feature>
<dbReference type="PANTHER" id="PTHR43784">
    <property type="entry name" value="GDSL-LIKE LIPASE/ACYLHYDROLASE, PUTATIVE (AFU_ORTHOLOGUE AFUA_2G00820)-RELATED"/>
    <property type="match status" value="1"/>
</dbReference>
<evidence type="ECO:0000313" key="4">
    <source>
        <dbReference type="Proteomes" id="UP001595912"/>
    </source>
</evidence>
<dbReference type="Pfam" id="PF13472">
    <property type="entry name" value="Lipase_GDSL_2"/>
    <property type="match status" value="1"/>
</dbReference>
<name>A0ABV9WFG7_9ACTN</name>
<keyword evidence="4" id="KW-1185">Reference proteome</keyword>
<feature type="chain" id="PRO_5045496078" evidence="1">
    <location>
        <begin position="41"/>
        <end position="436"/>
    </location>
</feature>
<organism evidence="3 4">
    <name type="scientific">Dactylosporangium cerinum</name>
    <dbReference type="NCBI Taxonomy" id="1434730"/>
    <lineage>
        <taxon>Bacteria</taxon>
        <taxon>Bacillati</taxon>
        <taxon>Actinomycetota</taxon>
        <taxon>Actinomycetes</taxon>
        <taxon>Micromonosporales</taxon>
        <taxon>Micromonosporaceae</taxon>
        <taxon>Dactylosporangium</taxon>
    </lineage>
</organism>
<accession>A0ABV9WFG7</accession>
<dbReference type="Gene3D" id="3.40.50.1110">
    <property type="entry name" value="SGNH hydrolase"/>
    <property type="match status" value="1"/>
</dbReference>
<dbReference type="SUPFAM" id="SSF52266">
    <property type="entry name" value="SGNH hydrolase"/>
    <property type="match status" value="1"/>
</dbReference>
<dbReference type="PANTHER" id="PTHR43784:SF2">
    <property type="entry name" value="GDSL-LIKE LIPASE_ACYLHYDROLASE, PUTATIVE (AFU_ORTHOLOGUE AFUA_2G00820)-RELATED"/>
    <property type="match status" value="1"/>
</dbReference>
<dbReference type="InterPro" id="IPR053140">
    <property type="entry name" value="GDSL_Rv0518-like"/>
</dbReference>
<dbReference type="CDD" id="cd01830">
    <property type="entry name" value="XynE_like"/>
    <property type="match status" value="1"/>
</dbReference>
<sequence length="436" mass="43860">MVSNKRRGRALRGLIGGAVFAVLLATGAAAQLVHPPSASAAADTPWTGTWAVAPQSGGGTFNRQTLRQVVRTSIGGTAARIRLSNVFGSQPVTFADVQIAQSAGGSSVVTASARTVTFGGAGSVTVPAGGSAISDSIAFAVGAESDVAVSFYLPAATGSATQHQLGNQTSYTVAGDASGQATLSNPATSGSYSFLTNLDVQNPAAEGAVVALGASLTDGYASAFGANHRWPNLLAGRLNSAGHTVGVLNAGISGNDLLKDGAGPSALNRFQRDVIQQPGVKWVIFSDDAINDLGDAHPPTAAQLITGIQQLIASAHAAGLKFICSTLTPFKGAGYWTQTGENGRAAINAFIRGANSGCDHILDQDGATHDPGDVQRFLPAYDCGDHLHPNDAGYQAIANAVDIAAIFGASGGVRDVAQGRPTQVSSVGSGTNLGGA</sequence>
<evidence type="ECO:0000313" key="3">
    <source>
        <dbReference type="EMBL" id="MFC5006219.1"/>
    </source>
</evidence>
<dbReference type="InterPro" id="IPR013830">
    <property type="entry name" value="SGNH_hydro"/>
</dbReference>
<reference evidence="4" key="1">
    <citation type="journal article" date="2019" name="Int. J. Syst. Evol. Microbiol.">
        <title>The Global Catalogue of Microorganisms (GCM) 10K type strain sequencing project: providing services to taxonomists for standard genome sequencing and annotation.</title>
        <authorList>
            <consortium name="The Broad Institute Genomics Platform"/>
            <consortium name="The Broad Institute Genome Sequencing Center for Infectious Disease"/>
            <person name="Wu L."/>
            <person name="Ma J."/>
        </authorList>
    </citation>
    <scope>NUCLEOTIDE SEQUENCE [LARGE SCALE GENOMIC DNA]</scope>
    <source>
        <strain evidence="4">CGMCC 4.7152</strain>
    </source>
</reference>
<feature type="non-terminal residue" evidence="3">
    <location>
        <position position="436"/>
    </location>
</feature>
<proteinExistence type="predicted"/>
<dbReference type="Proteomes" id="UP001595912">
    <property type="component" value="Unassembled WGS sequence"/>
</dbReference>
<evidence type="ECO:0000256" key="1">
    <source>
        <dbReference type="SAM" id="SignalP"/>
    </source>
</evidence>
<comment type="caution">
    <text evidence="3">The sequence shown here is derived from an EMBL/GenBank/DDBJ whole genome shotgun (WGS) entry which is preliminary data.</text>
</comment>
<dbReference type="EMBL" id="JBHSIU010000095">
    <property type="protein sequence ID" value="MFC5006219.1"/>
    <property type="molecule type" value="Genomic_DNA"/>
</dbReference>